<keyword evidence="5 6" id="KW-0472">Membrane</keyword>
<evidence type="ECO:0000256" key="5">
    <source>
        <dbReference type="ARBA" id="ARBA00023136"/>
    </source>
</evidence>
<dbReference type="EMBL" id="JALJOV010000204">
    <property type="protein sequence ID" value="KAK9865942.1"/>
    <property type="molecule type" value="Genomic_DNA"/>
</dbReference>
<dbReference type="Proteomes" id="UP001485043">
    <property type="component" value="Unassembled WGS sequence"/>
</dbReference>
<reference evidence="7 8" key="1">
    <citation type="journal article" date="2024" name="Nat. Commun.">
        <title>Phylogenomics reveals the evolutionary origins of lichenization in chlorophyte algae.</title>
        <authorList>
            <person name="Puginier C."/>
            <person name="Libourel C."/>
            <person name="Otte J."/>
            <person name="Skaloud P."/>
            <person name="Haon M."/>
            <person name="Grisel S."/>
            <person name="Petersen M."/>
            <person name="Berrin J.G."/>
            <person name="Delaux P.M."/>
            <person name="Dal Grande F."/>
            <person name="Keller J."/>
        </authorList>
    </citation>
    <scope>NUCLEOTIDE SEQUENCE [LARGE SCALE GENOMIC DNA]</scope>
    <source>
        <strain evidence="7 8">SAG 2523</strain>
    </source>
</reference>
<dbReference type="Pfam" id="PF11779">
    <property type="entry name" value="SPT_ssu-like"/>
    <property type="match status" value="1"/>
</dbReference>
<evidence type="ECO:0000256" key="6">
    <source>
        <dbReference type="SAM" id="Phobius"/>
    </source>
</evidence>
<sequence length="92" mass="10796">MPVGVPPLEPNYLEPEVLCWWQKPLRWLRVKWLQYEIFTAATVCVWWEKLCINIFVLLAISLLLRAAMQQGAHLQRLLQHLISPWLTTNGDS</sequence>
<name>A0AAW1TA34_9CHLO</name>
<organism evidence="7 8">
    <name type="scientific">Apatococcus fuscideae</name>
    <dbReference type="NCBI Taxonomy" id="2026836"/>
    <lineage>
        <taxon>Eukaryota</taxon>
        <taxon>Viridiplantae</taxon>
        <taxon>Chlorophyta</taxon>
        <taxon>core chlorophytes</taxon>
        <taxon>Trebouxiophyceae</taxon>
        <taxon>Chlorellales</taxon>
        <taxon>Chlorellaceae</taxon>
        <taxon>Apatococcus</taxon>
    </lineage>
</organism>
<comment type="caution">
    <text evidence="7">The sequence shown here is derived from an EMBL/GenBank/DDBJ whole genome shotgun (WGS) entry which is preliminary data.</text>
</comment>
<dbReference type="GO" id="GO:0005789">
    <property type="term" value="C:endoplasmic reticulum membrane"/>
    <property type="evidence" value="ECO:0007669"/>
    <property type="project" value="UniProtKB-SubCell"/>
</dbReference>
<gene>
    <name evidence="7" type="ORF">WJX84_011963</name>
</gene>
<evidence type="ECO:0000256" key="2">
    <source>
        <dbReference type="ARBA" id="ARBA00022692"/>
    </source>
</evidence>
<keyword evidence="2 6" id="KW-0812">Transmembrane</keyword>
<feature type="transmembrane region" description="Helical" evidence="6">
    <location>
        <begin position="37"/>
        <end position="64"/>
    </location>
</feature>
<keyword evidence="8" id="KW-1185">Reference proteome</keyword>
<dbReference type="AlphaFoldDB" id="A0AAW1TA34"/>
<evidence type="ECO:0000256" key="3">
    <source>
        <dbReference type="ARBA" id="ARBA00022824"/>
    </source>
</evidence>
<keyword evidence="4 6" id="KW-1133">Transmembrane helix</keyword>
<keyword evidence="3" id="KW-0256">Endoplasmic reticulum</keyword>
<evidence type="ECO:0000313" key="8">
    <source>
        <dbReference type="Proteomes" id="UP001485043"/>
    </source>
</evidence>
<proteinExistence type="predicted"/>
<accession>A0AAW1TA34</accession>
<evidence type="ECO:0000256" key="4">
    <source>
        <dbReference type="ARBA" id="ARBA00022989"/>
    </source>
</evidence>
<evidence type="ECO:0000313" key="7">
    <source>
        <dbReference type="EMBL" id="KAK9865942.1"/>
    </source>
</evidence>
<protein>
    <submittedName>
        <fullName evidence="7">Uncharacterized protein</fullName>
    </submittedName>
</protein>
<evidence type="ECO:0000256" key="1">
    <source>
        <dbReference type="ARBA" id="ARBA00004477"/>
    </source>
</evidence>
<dbReference type="InterPro" id="IPR024512">
    <property type="entry name" value="Ser_palmitoyltrfase_ssu-like"/>
</dbReference>
<comment type="subcellular location">
    <subcellularLocation>
        <location evidence="1">Endoplasmic reticulum membrane</location>
        <topology evidence="1">Multi-pass membrane protein</topology>
    </subcellularLocation>
</comment>